<dbReference type="InterPro" id="IPR007218">
    <property type="entry name" value="DNA_pol_delta_4"/>
</dbReference>
<feature type="region of interest" description="Disordered" evidence="1">
    <location>
        <begin position="1589"/>
        <end position="1611"/>
    </location>
</feature>
<dbReference type="CDD" id="cd01650">
    <property type="entry name" value="RT_nLTR_like"/>
    <property type="match status" value="1"/>
</dbReference>
<protein>
    <recommendedName>
        <fullName evidence="2">Reverse transcriptase domain-containing protein</fullName>
    </recommendedName>
</protein>
<dbReference type="PROSITE" id="PS50878">
    <property type="entry name" value="RT_POL"/>
    <property type="match status" value="1"/>
</dbReference>
<dbReference type="Pfam" id="PF04081">
    <property type="entry name" value="DNA_pol_delta_4"/>
    <property type="match status" value="1"/>
</dbReference>
<dbReference type="Gene3D" id="3.60.10.10">
    <property type="entry name" value="Endonuclease/exonuclease/phosphatase"/>
    <property type="match status" value="1"/>
</dbReference>
<feature type="compositionally biased region" description="Basic residues" evidence="1">
    <location>
        <begin position="1524"/>
        <end position="1546"/>
    </location>
</feature>
<feature type="compositionally biased region" description="Basic and acidic residues" evidence="1">
    <location>
        <begin position="193"/>
        <end position="205"/>
    </location>
</feature>
<dbReference type="InterPro" id="IPR043502">
    <property type="entry name" value="DNA/RNA_pol_sf"/>
</dbReference>
<dbReference type="PANTHER" id="PTHR47027">
    <property type="entry name" value="REVERSE TRANSCRIPTASE DOMAIN-CONTAINING PROTEIN"/>
    <property type="match status" value="1"/>
</dbReference>
<feature type="compositionally biased region" description="Basic residues" evidence="1">
    <location>
        <begin position="1480"/>
        <end position="1505"/>
    </location>
</feature>
<reference evidence="3" key="1">
    <citation type="submission" date="2021-01" db="EMBL/GenBank/DDBJ databases">
        <authorList>
            <person name="Corre E."/>
            <person name="Pelletier E."/>
            <person name="Niang G."/>
            <person name="Scheremetjew M."/>
            <person name="Finn R."/>
            <person name="Kale V."/>
            <person name="Holt S."/>
            <person name="Cochrane G."/>
            <person name="Meng A."/>
            <person name="Brown T."/>
            <person name="Cohen L."/>
        </authorList>
    </citation>
    <scope>NUCLEOTIDE SEQUENCE</scope>
    <source>
        <strain evidence="3">CCCM811</strain>
    </source>
</reference>
<dbReference type="Gene3D" id="3.30.70.270">
    <property type="match status" value="1"/>
</dbReference>
<accession>A0A7S3Z6Z7</accession>
<feature type="compositionally biased region" description="Acidic residues" evidence="1">
    <location>
        <begin position="174"/>
        <end position="184"/>
    </location>
</feature>
<sequence>MAEPHHDSKLNRRVTPTASSEEKWRSPKRKHDRNWRDQRSLLIWGIPLESNTNTILKEIVDATTPDKRESTRERMSYAKAMYRNWKNSLQLRLVFPTIAARDKVHEALSKRKLRCGGHITKSLPYLQRVRRRTSRPSANVCPKSSETSPLGKHNNPYDALTQHPSHTPCVMETSDSEQDSEDLDPSGTPSRARAPERNPRKEKQPLRIATLNVAGLTHGKVMELANMEDGPDIIAIQEHHQKKARRFFNERYTFILGQPAHGRNSKLCHGEGFLVRHELAPRCQLLKASQNQAWLRVHGDPGKRDVILGNLYLPQVTAQTEVSKAIDRVTACMRRFSDNAIVIPLGDLNARFGNARTKQEERYIGRHGGNATRCASGAKWLQWLKDNGCCCLSGRQHPGAMVWTRIEGEHKSAIDHILMPKEHRHLIIDKSHVVNRDFDTDHHMVRFTMNSNVKRTRAKPKSREKFDVYKLMKEATTFQELLRTSFKDWNPKQLMELDDSLTIDDLYKQLEDKTIADVKATVGEKKRRSKKRCVRWFNKVRNDIDERRKIYQEFLAQDTPEGQEEAWKNYLEKRKQTREKVKRAQREDFDERMLDAAAHFKDNRKKFWSLVAQLSSKSKGRPTVLRNKRNGNICSDAKSKAEAWADYFEDLFGEDFICPNKLLDSKIRRQNEERRRTRTSGTLDQPFTSDDIRRAYAKLKRGKAKGPDEFEVEMLLAGGEPLRAAILSFINTLWEREAYPAEWSKGISFTLYKKGEPLDQDNYRGITLLSVVGKIFTRLLNARLTEHAETHNLISQDQIGYRPHRTCSDHLFTMDQVLKDRRSRGKKTYLFFVDLRKAFDTVWHDGLLECLARRGIHGKMWRMIDKIYSNSTIQCVVDQEKSRPIPCKRGVRQGCPLSPILFNIFMGELSSQTWMMKGVNFKGDNLNHLFYADDAVFFADNAAQLQKIIDTVNKVCLDWGLSINAKKSAVMIAERPKGKSAASLDDGDAEESKREPKFHLHAVHEGDEDREITTVDDYEYLGVFIDKHGTWNKQFEALAKTMTKKAKNFSFLFRHRHVPVEAKLNVFNACVRSTIEHGAEVWTLNSKQARILQSKHHQCLKDMVRCNKKTSDWAVRSQLGAIRLQTRRKLLKARWFVNVMAREEGDRRRVAMELHDKGHKPKFKRLPARLNIDPDLWNKWIDNRKLEMDQLDTEAKMPFDRIALSELTEESPRAEVTKIWHEWKGPHTPCPATPAALSQMNHDYVHEPITWKGELEKMIMNAEEQDAIEALNDPDQPKLEILKHIHAIRGKAIEQRMWGGLTLARRTCFKLASGTHALACDQHHRRGGFICRFCEAGVEESVHHHLLDCTAFTTEREEMLEDSGCNDLEDLIPEFANIEDPIRRAATILSMSMEKRNPVSKALHSFDEDDSFGPTDGRTRLQRWNEAKANGLNPPSKVGDILRKRDRHTRLLNFITSITRKRCRLREAEEFIAGLALSARHPRRRPNAKRRRAPPSNRPAKRRRTQPRESKESEASSSNPAGRPRSRPTKRSRAGPRDRPAKRRRTRQDSIRNTHTEHVPHVSANHHVSMKQATLLSFYSRKSPTGQTEAALSSTVPHNVGGANGLPATAR</sequence>
<dbReference type="SUPFAM" id="SSF56219">
    <property type="entry name" value="DNase I-like"/>
    <property type="match status" value="1"/>
</dbReference>
<proteinExistence type="predicted"/>
<feature type="region of interest" description="Disordered" evidence="1">
    <location>
        <begin position="1480"/>
        <end position="1567"/>
    </location>
</feature>
<dbReference type="PANTHER" id="PTHR47027:SF20">
    <property type="entry name" value="REVERSE TRANSCRIPTASE-LIKE PROTEIN WITH RNA-DIRECTED DNA POLYMERASE DOMAIN"/>
    <property type="match status" value="1"/>
</dbReference>
<name>A0A7S3Z6Z7_9EUKA</name>
<dbReference type="InterPro" id="IPR000477">
    <property type="entry name" value="RT_dom"/>
</dbReference>
<dbReference type="Pfam" id="PF00078">
    <property type="entry name" value="RVT_1"/>
    <property type="match status" value="1"/>
</dbReference>
<dbReference type="InterPro" id="IPR036691">
    <property type="entry name" value="Endo/exonu/phosph_ase_sf"/>
</dbReference>
<feature type="compositionally biased region" description="Basic and acidic residues" evidence="1">
    <location>
        <begin position="1"/>
        <end position="10"/>
    </location>
</feature>
<dbReference type="InterPro" id="IPR043128">
    <property type="entry name" value="Rev_trsase/Diguanyl_cyclase"/>
</dbReference>
<dbReference type="SUPFAM" id="SSF56672">
    <property type="entry name" value="DNA/RNA polymerases"/>
    <property type="match status" value="1"/>
</dbReference>
<feature type="domain" description="Reverse transcriptase" evidence="2">
    <location>
        <begin position="732"/>
        <end position="1025"/>
    </location>
</feature>
<dbReference type="GO" id="GO:0006260">
    <property type="term" value="P:DNA replication"/>
    <property type="evidence" value="ECO:0007669"/>
    <property type="project" value="InterPro"/>
</dbReference>
<gene>
    <name evidence="3" type="ORF">LGLO00237_LOCUS25611</name>
</gene>
<feature type="region of interest" description="Disordered" evidence="1">
    <location>
        <begin position="1"/>
        <end position="31"/>
    </location>
</feature>
<evidence type="ECO:0000256" key="1">
    <source>
        <dbReference type="SAM" id="MobiDB-lite"/>
    </source>
</evidence>
<evidence type="ECO:0000313" key="3">
    <source>
        <dbReference type="EMBL" id="CAE0673876.1"/>
    </source>
</evidence>
<feature type="region of interest" description="Disordered" evidence="1">
    <location>
        <begin position="124"/>
        <end position="207"/>
    </location>
</feature>
<organism evidence="3">
    <name type="scientific">Lotharella globosa</name>
    <dbReference type="NCBI Taxonomy" id="91324"/>
    <lineage>
        <taxon>Eukaryota</taxon>
        <taxon>Sar</taxon>
        <taxon>Rhizaria</taxon>
        <taxon>Cercozoa</taxon>
        <taxon>Chlorarachniophyceae</taxon>
        <taxon>Lotharella</taxon>
    </lineage>
</organism>
<feature type="compositionally biased region" description="Basic and acidic residues" evidence="1">
    <location>
        <begin position="1547"/>
        <end position="1560"/>
    </location>
</feature>
<dbReference type="EMBL" id="HBIV01035865">
    <property type="protein sequence ID" value="CAE0673876.1"/>
    <property type="molecule type" value="Transcribed_RNA"/>
</dbReference>
<evidence type="ECO:0000259" key="2">
    <source>
        <dbReference type="PROSITE" id="PS50878"/>
    </source>
</evidence>
<dbReference type="GO" id="GO:0000731">
    <property type="term" value="P:DNA synthesis involved in DNA repair"/>
    <property type="evidence" value="ECO:0007669"/>
    <property type="project" value="InterPro"/>
</dbReference>